<dbReference type="GO" id="GO:0006352">
    <property type="term" value="P:DNA-templated transcription initiation"/>
    <property type="evidence" value="ECO:0007669"/>
    <property type="project" value="InterPro"/>
</dbReference>
<dbReference type="Gene3D" id="1.10.10.10">
    <property type="entry name" value="Winged helix-like DNA-binding domain superfamily/Winged helix DNA-binding domain"/>
    <property type="match status" value="1"/>
</dbReference>
<dbReference type="PANTHER" id="PTHR47756">
    <property type="entry name" value="BLL6612 PROTEIN-RELATED"/>
    <property type="match status" value="1"/>
</dbReference>
<evidence type="ECO:0000313" key="4">
    <source>
        <dbReference type="EMBL" id="AXC15094.1"/>
    </source>
</evidence>
<sequence>MYCATPFASLAYMPPPVPEQLSRTIETLYRTESGRVLATLVRLLGDLDLAEESMHEAFAAALESWTLAGIPENPRPWLISTARFKAIDAIRRRVRLDEAQRDLVAHMESRANAASTGYEEIGDEEIEDDRLRLIFTCCHPALPPEGQVALTLREVCGLTTEEIARAFLLTPAALAQRIVRAKAKIRETPIPYEVPAPQELPERLDAVLQVIYLVFNEGYSAASGAEVTRAELTGEAIRLGRLLAELKPEASKPETPEIMGLLALMLLQESRRAARTSPTGELILLENQDRSLWNREQIEEGVSLVEKALKSRRFGSYTLQAAIAAVHAEAESVAATDWRQIVALYNQLARIQPSPVVHLNRAVAIAMRDGPEAGLTHIDAVLEHGELANYYLAHSARAEMYRRLGRTAEARSSYEKALALTQQEPERKFLQVRLLQLK</sequence>
<evidence type="ECO:0000259" key="1">
    <source>
        <dbReference type="Pfam" id="PF04542"/>
    </source>
</evidence>
<evidence type="ECO:0000313" key="5">
    <source>
        <dbReference type="Proteomes" id="UP000253606"/>
    </source>
</evidence>
<reference evidence="4 5" key="1">
    <citation type="journal article" date="2018" name="Front. Microbiol.">
        <title>Hydrolytic Capabilities as a Key to Environmental Success: Chitinolytic and Cellulolytic Acidobacteria From Acidic Sub-arctic Soils and Boreal Peatlands.</title>
        <authorList>
            <person name="Belova S.E."/>
            <person name="Ravin N.V."/>
            <person name="Pankratov T.A."/>
            <person name="Rakitin A.L."/>
            <person name="Ivanova A.A."/>
            <person name="Beletsky A.V."/>
            <person name="Mardanov A.V."/>
            <person name="Sinninghe Damste J.S."/>
            <person name="Dedysh S.N."/>
        </authorList>
    </citation>
    <scope>NUCLEOTIDE SEQUENCE [LARGE SCALE GENOMIC DNA]</scope>
    <source>
        <strain evidence="4 5">SBC82</strain>
    </source>
</reference>
<dbReference type="InterPro" id="IPR036388">
    <property type="entry name" value="WH-like_DNA-bd_sf"/>
</dbReference>
<dbReference type="InterPro" id="IPR013324">
    <property type="entry name" value="RNA_pol_sigma_r3/r4-like"/>
</dbReference>
<dbReference type="InterPro" id="IPR013325">
    <property type="entry name" value="RNA_pol_sigma_r2"/>
</dbReference>
<dbReference type="InterPro" id="IPR013249">
    <property type="entry name" value="RNA_pol_sigma70_r4_t2"/>
</dbReference>
<evidence type="ECO:0000259" key="2">
    <source>
        <dbReference type="Pfam" id="PF08281"/>
    </source>
</evidence>
<dbReference type="SUPFAM" id="SSF88946">
    <property type="entry name" value="Sigma2 domain of RNA polymerase sigma factors"/>
    <property type="match status" value="1"/>
</dbReference>
<protein>
    <submittedName>
        <fullName evidence="4">RNA polymerase sigma-70 factor, ECF subfamily</fullName>
    </submittedName>
</protein>
<accession>A0A2Z5G8S0</accession>
<proteinExistence type="predicted"/>
<name>A0A2Z5G8S0_9BACT</name>
<dbReference type="InterPro" id="IPR046531">
    <property type="entry name" value="DUF6596"/>
</dbReference>
<dbReference type="Pfam" id="PF08281">
    <property type="entry name" value="Sigma70_r4_2"/>
    <property type="match status" value="1"/>
</dbReference>
<feature type="domain" description="DUF6596" evidence="3">
    <location>
        <begin position="203"/>
        <end position="308"/>
    </location>
</feature>
<dbReference type="PANTHER" id="PTHR47756:SF2">
    <property type="entry name" value="BLL6612 PROTEIN"/>
    <property type="match status" value="1"/>
</dbReference>
<dbReference type="NCBIfam" id="TIGR02937">
    <property type="entry name" value="sigma70-ECF"/>
    <property type="match status" value="1"/>
</dbReference>
<feature type="domain" description="RNA polymerase sigma-70 region 2" evidence="1">
    <location>
        <begin position="28"/>
        <end position="95"/>
    </location>
</feature>
<dbReference type="InterPro" id="IPR007627">
    <property type="entry name" value="RNA_pol_sigma70_r2"/>
</dbReference>
<dbReference type="KEGG" id="abas:ACPOL_5850"/>
<evidence type="ECO:0000259" key="3">
    <source>
        <dbReference type="Pfam" id="PF20239"/>
    </source>
</evidence>
<dbReference type="InterPro" id="IPR014284">
    <property type="entry name" value="RNA_pol_sigma-70_dom"/>
</dbReference>
<dbReference type="EMBL" id="CP030840">
    <property type="protein sequence ID" value="AXC15094.1"/>
    <property type="molecule type" value="Genomic_DNA"/>
</dbReference>
<dbReference type="GO" id="GO:0016987">
    <property type="term" value="F:sigma factor activity"/>
    <property type="evidence" value="ECO:0007669"/>
    <property type="project" value="InterPro"/>
</dbReference>
<dbReference type="SUPFAM" id="SSF48452">
    <property type="entry name" value="TPR-like"/>
    <property type="match status" value="1"/>
</dbReference>
<keyword evidence="5" id="KW-1185">Reference proteome</keyword>
<dbReference type="Pfam" id="PF04542">
    <property type="entry name" value="Sigma70_r2"/>
    <property type="match status" value="1"/>
</dbReference>
<dbReference type="SUPFAM" id="SSF88659">
    <property type="entry name" value="Sigma3 and sigma4 domains of RNA polymerase sigma factors"/>
    <property type="match status" value="1"/>
</dbReference>
<dbReference type="Proteomes" id="UP000253606">
    <property type="component" value="Chromosome"/>
</dbReference>
<dbReference type="GO" id="GO:0003677">
    <property type="term" value="F:DNA binding"/>
    <property type="evidence" value="ECO:0007669"/>
    <property type="project" value="InterPro"/>
</dbReference>
<gene>
    <name evidence="4" type="ORF">ACPOL_5850</name>
</gene>
<organism evidence="4 5">
    <name type="scientific">Acidisarcina polymorpha</name>
    <dbReference type="NCBI Taxonomy" id="2211140"/>
    <lineage>
        <taxon>Bacteria</taxon>
        <taxon>Pseudomonadati</taxon>
        <taxon>Acidobacteriota</taxon>
        <taxon>Terriglobia</taxon>
        <taxon>Terriglobales</taxon>
        <taxon>Acidobacteriaceae</taxon>
        <taxon>Acidisarcina</taxon>
    </lineage>
</organism>
<dbReference type="AlphaFoldDB" id="A0A2Z5G8S0"/>
<feature type="domain" description="RNA polymerase sigma factor 70 region 4 type 2" evidence="2">
    <location>
        <begin position="134"/>
        <end position="185"/>
    </location>
</feature>
<dbReference type="Gene3D" id="1.10.1740.10">
    <property type="match status" value="1"/>
</dbReference>
<dbReference type="Gene3D" id="1.25.40.10">
    <property type="entry name" value="Tetratricopeptide repeat domain"/>
    <property type="match status" value="1"/>
</dbReference>
<dbReference type="Pfam" id="PF20239">
    <property type="entry name" value="DUF6596"/>
    <property type="match status" value="1"/>
</dbReference>
<dbReference type="InterPro" id="IPR011990">
    <property type="entry name" value="TPR-like_helical_dom_sf"/>
</dbReference>